<accession>E3NT25</accession>
<proteinExistence type="predicted"/>
<feature type="compositionally biased region" description="Polar residues" evidence="1">
    <location>
        <begin position="386"/>
        <end position="398"/>
    </location>
</feature>
<feature type="region of interest" description="Disordered" evidence="1">
    <location>
        <begin position="624"/>
        <end position="648"/>
    </location>
</feature>
<protein>
    <submittedName>
        <fullName evidence="2">Uncharacterized protein</fullName>
    </submittedName>
</protein>
<dbReference type="InParanoid" id="E3NT25"/>
<reference evidence="2" key="1">
    <citation type="submission" date="2007-07" db="EMBL/GenBank/DDBJ databases">
        <title>PCAP assembly of the Caenorhabditis remanei genome.</title>
        <authorList>
            <consortium name="The Caenorhabditis remanei Sequencing Consortium"/>
            <person name="Wilson R.K."/>
        </authorList>
    </citation>
    <scope>NUCLEOTIDE SEQUENCE [LARGE SCALE GENOMIC DNA]</scope>
    <source>
        <strain evidence="2">PB4641</strain>
    </source>
</reference>
<evidence type="ECO:0000313" key="3">
    <source>
        <dbReference type="Proteomes" id="UP000008281"/>
    </source>
</evidence>
<evidence type="ECO:0000313" key="2">
    <source>
        <dbReference type="EMBL" id="EFO91184.1"/>
    </source>
</evidence>
<name>E3NT25_CAERE</name>
<feature type="compositionally biased region" description="Basic and acidic residues" evidence="1">
    <location>
        <begin position="544"/>
        <end position="553"/>
    </location>
</feature>
<feature type="compositionally biased region" description="Basic and acidic residues" evidence="1">
    <location>
        <begin position="887"/>
        <end position="896"/>
    </location>
</feature>
<feature type="region of interest" description="Disordered" evidence="1">
    <location>
        <begin position="966"/>
        <end position="1001"/>
    </location>
</feature>
<feature type="region of interest" description="Disordered" evidence="1">
    <location>
        <begin position="379"/>
        <end position="398"/>
    </location>
</feature>
<dbReference type="HOGENOM" id="CLU_254747_0_0_1"/>
<dbReference type="EMBL" id="DS270098">
    <property type="protein sequence ID" value="EFO91184.1"/>
    <property type="molecule type" value="Genomic_DNA"/>
</dbReference>
<dbReference type="Proteomes" id="UP000008281">
    <property type="component" value="Unassembled WGS sequence"/>
</dbReference>
<dbReference type="STRING" id="31234.E3NT25"/>
<gene>
    <name evidence="2" type="ORF">CRE_10762</name>
</gene>
<feature type="region of interest" description="Disordered" evidence="1">
    <location>
        <begin position="1195"/>
        <end position="1223"/>
    </location>
</feature>
<evidence type="ECO:0000256" key="1">
    <source>
        <dbReference type="SAM" id="MobiDB-lite"/>
    </source>
</evidence>
<dbReference type="eggNOG" id="KOG1181">
    <property type="taxonomic scope" value="Eukaryota"/>
</dbReference>
<feature type="region of interest" description="Disordered" evidence="1">
    <location>
        <begin position="887"/>
        <end position="927"/>
    </location>
</feature>
<organism evidence="3">
    <name type="scientific">Caenorhabditis remanei</name>
    <name type="common">Caenorhabditis vulgaris</name>
    <dbReference type="NCBI Taxonomy" id="31234"/>
    <lineage>
        <taxon>Eukaryota</taxon>
        <taxon>Metazoa</taxon>
        <taxon>Ecdysozoa</taxon>
        <taxon>Nematoda</taxon>
        <taxon>Chromadorea</taxon>
        <taxon>Rhabditida</taxon>
        <taxon>Rhabditina</taxon>
        <taxon>Rhabditomorpha</taxon>
        <taxon>Rhabditoidea</taxon>
        <taxon>Rhabditidae</taxon>
        <taxon>Peloderinae</taxon>
        <taxon>Caenorhabditis</taxon>
    </lineage>
</organism>
<feature type="compositionally biased region" description="Basic and acidic residues" evidence="1">
    <location>
        <begin position="903"/>
        <end position="926"/>
    </location>
</feature>
<dbReference type="OrthoDB" id="5877729at2759"/>
<feature type="compositionally biased region" description="Basic and acidic residues" evidence="1">
    <location>
        <begin position="1211"/>
        <end position="1221"/>
    </location>
</feature>
<feature type="compositionally biased region" description="Polar residues" evidence="1">
    <location>
        <begin position="1101"/>
        <end position="1126"/>
    </location>
</feature>
<sequence>MADEDFEEPLRTPQPKIILPSPIALEKAELTQEEQDHNERIAAMASEDFTLPYPLDQTQMIPHKREPEITEEEREHIARIAAMAAEDFNSSIPVEQSVQVSSEPVLTEEEQRHIERVAAMAADDFHAPEFVSSKPPQRLEPELTAEERSHIERIAAMANQVFAPSAIVNNRPYAVEPELTQEEIDHIDRIAAMASEDSKQPHLVPPSQPKPVEFELSQDEKEHIARISSMAEDFSVPIVNTAAAVTKHPEPDLTQEEKDHIARITELANQDFDTTKQVSESYVPSEPELTQEEIDHIAKIAEMAAIDCGHFSSTLQESFRDAPVQEQPSGDDPSRTSEIDHILDDLRYSEVTTDYAEHQFPISPEVYVRVPCADGIKENASHDVEANQSSASTKTSRSAEIVQEATTVTYKKENVSLYGADIEKSFDQVVAYERSSPLLEPVEEPILEKKEPELTQEEIGYISQHPYLFEQSSFEQIAVPITPVVISDDKEDFSSHQKKYETDEEDLKLTKLDHTVKMNAVSEEDYLISAQEYTRANFGKEKQFDLERSDSGDRSSATSGADTEKSFDEDSSLQRSTPYLEHVQQSFIVKKEPELTQEELDHIARIQSLAEQSSFDQVIEAVAPSSDANRSGSSHQEEGRSSSVRSSDYLDTVTPLSSCAATPILTNPKLVQEELDHIAFVQKMAEHFTFEDVETPILTKKTTSHSVSDNFVSRERDESGIKQLESPVLSPVDEFNGAELTQKKLDHITKIQEMANQSSFKAVCSPVQFDLESAGEPSESIKQNLNTSTNIEEKQSFPSPSFAITTENTTRLNNQLSEDQSSPTSGADMERSIDFDQNTSYEYSCYEPSQPIIFEQVEQNNYAESPTRIEDPSDSKFLTTAEMSKHVKKEISEDRSSATSAADSHRSFDSELSEDREYVDQDKQIEGDEQLLTQEELDHIAMVQRMAEQSSFEQFGVQTVVNESIEKQKSEENNSSATSGADVPSSFDVLSPIPPEPLDDHDTTVQRLATDASIEISNLSSNVAVSEQPSIVFQTSQEHSSATSGADIERSFDGISPLPNFNESPEMTCDEMNYVLLVTHMAETVAIPALQMEKSTIRQGILPQTSEDLSDVTSGADTKRTSSISETEAKRNSDQSNGLTEEELKHIAEVLRKAEASSAASGMFERDSNLPPLRRTSITYTSHFSPSVIREFRSSTSFSSAPVTTEEKEEEGTKPKLKREPSTQVVYTDHFLRDLQSINASLEKGEDDTDVAIEEISNDRDNASSPLPEEDEMITDVYQFDTGTSLHVQQYVMQQSTFQEASGLHLSPIRRTMSAACTAEKHIDEAENIKEREVKHAHSHDQIKKRAEGEPNAYELLEQHSFRHTQPLLCNVDFLWRLNFAANRMTEEIAEEVG</sequence>
<feature type="region of interest" description="Disordered" evidence="1">
    <location>
        <begin position="544"/>
        <end position="576"/>
    </location>
</feature>
<feature type="region of interest" description="Disordered" evidence="1">
    <location>
        <begin position="1101"/>
        <end position="1140"/>
    </location>
</feature>
<keyword evidence="3" id="KW-1185">Reference proteome</keyword>